<keyword evidence="10" id="KW-0289">Folate biosynthesis</keyword>
<comment type="cofactor">
    <cofactor evidence="2">
        <name>Mg(2+)</name>
        <dbReference type="ChEBI" id="CHEBI:18420"/>
    </cofactor>
</comment>
<evidence type="ECO:0000256" key="1">
    <source>
        <dbReference type="ARBA" id="ARBA00000012"/>
    </source>
</evidence>
<dbReference type="Gene3D" id="3.20.20.20">
    <property type="entry name" value="Dihydropteroate synthase-like"/>
    <property type="match status" value="1"/>
</dbReference>
<comment type="caution">
    <text evidence="13">The sequence shown here is derived from an EMBL/GenBank/DDBJ whole genome shotgun (WGS) entry which is preliminary data.</text>
</comment>
<dbReference type="PROSITE" id="PS00793">
    <property type="entry name" value="DHPS_2"/>
    <property type="match status" value="1"/>
</dbReference>
<dbReference type="PROSITE" id="PS50972">
    <property type="entry name" value="PTERIN_BINDING"/>
    <property type="match status" value="1"/>
</dbReference>
<gene>
    <name evidence="13" type="ORF">A3F83_03205</name>
</gene>
<evidence type="ECO:0000256" key="2">
    <source>
        <dbReference type="ARBA" id="ARBA00001946"/>
    </source>
</evidence>
<comment type="pathway">
    <text evidence="3">Cofactor biosynthesis; tetrahydrofolate biosynthesis; 7,8-dihydrofolate from 2-amino-4-hydroxy-6-hydroxymethyl-7,8-dihydropteridine diphosphate and 4-aminobenzoate: step 1/2.</text>
</comment>
<protein>
    <recommendedName>
        <fullName evidence="6">Dihydropteroate synthase</fullName>
        <ecNumber evidence="5">2.5.1.15</ecNumber>
    </recommendedName>
    <alternativeName>
        <fullName evidence="11">Dihydropteroate pyrophosphorylase</fullName>
    </alternativeName>
</protein>
<dbReference type="PANTHER" id="PTHR20941">
    <property type="entry name" value="FOLATE SYNTHESIS PROTEINS"/>
    <property type="match status" value="1"/>
</dbReference>
<dbReference type="GO" id="GO:0046654">
    <property type="term" value="P:tetrahydrofolate biosynthetic process"/>
    <property type="evidence" value="ECO:0007669"/>
    <property type="project" value="TreeGrafter"/>
</dbReference>
<dbReference type="Pfam" id="PF00809">
    <property type="entry name" value="Pterin_bind"/>
    <property type="match status" value="1"/>
</dbReference>
<dbReference type="GO" id="GO:0046872">
    <property type="term" value="F:metal ion binding"/>
    <property type="evidence" value="ECO:0007669"/>
    <property type="project" value="UniProtKB-KW"/>
</dbReference>
<dbReference type="GO" id="GO:0004156">
    <property type="term" value="F:dihydropteroate synthase activity"/>
    <property type="evidence" value="ECO:0007669"/>
    <property type="project" value="UniProtKB-EC"/>
</dbReference>
<evidence type="ECO:0000256" key="11">
    <source>
        <dbReference type="ARBA" id="ARBA00030193"/>
    </source>
</evidence>
<dbReference type="AlphaFoldDB" id="A0A1F5YYI0"/>
<dbReference type="PANTHER" id="PTHR20941:SF1">
    <property type="entry name" value="FOLIC ACID SYNTHESIS PROTEIN FOL1"/>
    <property type="match status" value="1"/>
</dbReference>
<dbReference type="InterPro" id="IPR045031">
    <property type="entry name" value="DHP_synth-like"/>
</dbReference>
<evidence type="ECO:0000256" key="8">
    <source>
        <dbReference type="ARBA" id="ARBA00022723"/>
    </source>
</evidence>
<dbReference type="CDD" id="cd00739">
    <property type="entry name" value="DHPS"/>
    <property type="match status" value="1"/>
</dbReference>
<dbReference type="EC" id="2.5.1.15" evidence="5"/>
<evidence type="ECO:0000313" key="13">
    <source>
        <dbReference type="EMBL" id="OGG05196.1"/>
    </source>
</evidence>
<dbReference type="NCBIfam" id="TIGR01496">
    <property type="entry name" value="DHPS"/>
    <property type="match status" value="1"/>
</dbReference>
<dbReference type="GO" id="GO:0005829">
    <property type="term" value="C:cytosol"/>
    <property type="evidence" value="ECO:0007669"/>
    <property type="project" value="TreeGrafter"/>
</dbReference>
<dbReference type="SUPFAM" id="SSF51717">
    <property type="entry name" value="Dihydropteroate synthetase-like"/>
    <property type="match status" value="1"/>
</dbReference>
<keyword evidence="7" id="KW-0808">Transferase</keyword>
<dbReference type="InterPro" id="IPR006390">
    <property type="entry name" value="DHP_synth_dom"/>
</dbReference>
<evidence type="ECO:0000259" key="12">
    <source>
        <dbReference type="PROSITE" id="PS50972"/>
    </source>
</evidence>
<organism evidence="13 14">
    <name type="scientific">Candidatus Glassbacteria bacterium RIFCSPLOWO2_12_FULL_58_11</name>
    <dbReference type="NCBI Taxonomy" id="1817867"/>
    <lineage>
        <taxon>Bacteria</taxon>
        <taxon>Candidatus Glassiibacteriota</taxon>
    </lineage>
</organism>
<dbReference type="InterPro" id="IPR011005">
    <property type="entry name" value="Dihydropteroate_synth-like_sf"/>
</dbReference>
<dbReference type="EMBL" id="MFIX01000081">
    <property type="protein sequence ID" value="OGG05196.1"/>
    <property type="molecule type" value="Genomic_DNA"/>
</dbReference>
<comment type="catalytic activity">
    <reaction evidence="1">
        <text>(7,8-dihydropterin-6-yl)methyl diphosphate + 4-aminobenzoate = 7,8-dihydropteroate + diphosphate</text>
        <dbReference type="Rhea" id="RHEA:19949"/>
        <dbReference type="ChEBI" id="CHEBI:17836"/>
        <dbReference type="ChEBI" id="CHEBI:17839"/>
        <dbReference type="ChEBI" id="CHEBI:33019"/>
        <dbReference type="ChEBI" id="CHEBI:72950"/>
        <dbReference type="EC" id="2.5.1.15"/>
    </reaction>
</comment>
<evidence type="ECO:0000313" key="14">
    <source>
        <dbReference type="Proteomes" id="UP000179129"/>
    </source>
</evidence>
<proteinExistence type="inferred from homology"/>
<dbReference type="GO" id="GO:0046656">
    <property type="term" value="P:folic acid biosynthetic process"/>
    <property type="evidence" value="ECO:0007669"/>
    <property type="project" value="UniProtKB-KW"/>
</dbReference>
<feature type="domain" description="Pterin-binding" evidence="12">
    <location>
        <begin position="31"/>
        <end position="285"/>
    </location>
</feature>
<comment type="similarity">
    <text evidence="4">Belongs to the DHPS family.</text>
</comment>
<evidence type="ECO:0000256" key="4">
    <source>
        <dbReference type="ARBA" id="ARBA00009503"/>
    </source>
</evidence>
<dbReference type="STRING" id="1817867.A3F83_03205"/>
<keyword evidence="8" id="KW-0479">Metal-binding</keyword>
<keyword evidence="9" id="KW-0460">Magnesium</keyword>
<evidence type="ECO:0000256" key="6">
    <source>
        <dbReference type="ARBA" id="ARBA00016919"/>
    </source>
</evidence>
<evidence type="ECO:0000256" key="9">
    <source>
        <dbReference type="ARBA" id="ARBA00022842"/>
    </source>
</evidence>
<dbReference type="FunFam" id="3.20.20.20:FF:000006">
    <property type="entry name" value="Dihydropteroate synthase"/>
    <property type="match status" value="1"/>
</dbReference>
<accession>A0A1F5YYI0</accession>
<evidence type="ECO:0000256" key="3">
    <source>
        <dbReference type="ARBA" id="ARBA00004763"/>
    </source>
</evidence>
<name>A0A1F5YYI0_9BACT</name>
<evidence type="ECO:0000256" key="7">
    <source>
        <dbReference type="ARBA" id="ARBA00022679"/>
    </source>
</evidence>
<dbReference type="InterPro" id="IPR000489">
    <property type="entry name" value="Pterin-binding_dom"/>
</dbReference>
<evidence type="ECO:0000256" key="5">
    <source>
        <dbReference type="ARBA" id="ARBA00012458"/>
    </source>
</evidence>
<evidence type="ECO:0000256" key="10">
    <source>
        <dbReference type="ARBA" id="ARBA00022909"/>
    </source>
</evidence>
<reference evidence="13 14" key="1">
    <citation type="journal article" date="2016" name="Nat. Commun.">
        <title>Thousands of microbial genomes shed light on interconnected biogeochemical processes in an aquifer system.</title>
        <authorList>
            <person name="Anantharaman K."/>
            <person name="Brown C.T."/>
            <person name="Hug L.A."/>
            <person name="Sharon I."/>
            <person name="Castelle C.J."/>
            <person name="Probst A.J."/>
            <person name="Thomas B.C."/>
            <person name="Singh A."/>
            <person name="Wilkins M.J."/>
            <person name="Karaoz U."/>
            <person name="Brodie E.L."/>
            <person name="Williams K.H."/>
            <person name="Hubbard S.S."/>
            <person name="Banfield J.F."/>
        </authorList>
    </citation>
    <scope>NUCLEOTIDE SEQUENCE [LARGE SCALE GENOMIC DNA]</scope>
</reference>
<dbReference type="Proteomes" id="UP000179129">
    <property type="component" value="Unassembled WGS sequence"/>
</dbReference>
<sequence length="299" mass="31830">MGRSIEEVIRTALPDSWKLGAGRALALGGVPKLMGVLNLTPDSFYAGSRIADKESALVRAGQLLEEGADIIDLGGESTRPGAAPVSVDEEIGRIVPVIAELVRKLPGVLVSVDTYKAEVARAAVEAGARIVNDIGAGLLDPEMLPTVAGLDAGYVMMHMRGKPATMQADTAYEDLLAEIYLFFREGLERARSCGVETERIVLDPGIGFGKPQAGNYEIMARLMEFASLGRPLLAGPSRKSFLTLAGLEKPEERLEGTLAACTVCTLSGASILRVHDIAQVKRTVAAASRFKFNPEQALR</sequence>